<dbReference type="Proteomes" id="UP000027135">
    <property type="component" value="Unassembled WGS sequence"/>
</dbReference>
<dbReference type="GO" id="GO:0070736">
    <property type="term" value="F:protein-glycine ligase activity, initiating"/>
    <property type="evidence" value="ECO:0007669"/>
    <property type="project" value="TreeGrafter"/>
</dbReference>
<dbReference type="InterPro" id="IPR051437">
    <property type="entry name" value="TTLL_monoglycylase"/>
</dbReference>
<dbReference type="eggNOG" id="KOG2157">
    <property type="taxonomic scope" value="Eukaryota"/>
</dbReference>
<dbReference type="GO" id="GO:0003341">
    <property type="term" value="P:cilium movement"/>
    <property type="evidence" value="ECO:0007669"/>
    <property type="project" value="TreeGrafter"/>
</dbReference>
<evidence type="ECO:0000313" key="5">
    <source>
        <dbReference type="EMBL" id="KDR10775.1"/>
    </source>
</evidence>
<dbReference type="GO" id="GO:0005930">
    <property type="term" value="C:axoneme"/>
    <property type="evidence" value="ECO:0007669"/>
    <property type="project" value="TreeGrafter"/>
</dbReference>
<protein>
    <submittedName>
        <fullName evidence="5">Tubulin monoglycylase TTLL3</fullName>
    </submittedName>
</protein>
<keyword evidence="6" id="KW-1185">Reference proteome</keyword>
<organism evidence="5 6">
    <name type="scientific">Zootermopsis nevadensis</name>
    <name type="common">Dampwood termite</name>
    <dbReference type="NCBI Taxonomy" id="136037"/>
    <lineage>
        <taxon>Eukaryota</taxon>
        <taxon>Metazoa</taxon>
        <taxon>Ecdysozoa</taxon>
        <taxon>Arthropoda</taxon>
        <taxon>Hexapoda</taxon>
        <taxon>Insecta</taxon>
        <taxon>Pterygota</taxon>
        <taxon>Neoptera</taxon>
        <taxon>Polyneoptera</taxon>
        <taxon>Dictyoptera</taxon>
        <taxon>Blattodea</taxon>
        <taxon>Blattoidea</taxon>
        <taxon>Termitoidae</taxon>
        <taxon>Termopsidae</taxon>
        <taxon>Zootermopsis</taxon>
    </lineage>
</organism>
<evidence type="ECO:0000256" key="3">
    <source>
        <dbReference type="ARBA" id="ARBA00022840"/>
    </source>
</evidence>
<feature type="compositionally biased region" description="Basic and acidic residues" evidence="4">
    <location>
        <begin position="184"/>
        <end position="198"/>
    </location>
</feature>
<evidence type="ECO:0000313" key="6">
    <source>
        <dbReference type="Proteomes" id="UP000027135"/>
    </source>
</evidence>
<sequence length="361" mass="41128">MYYNNIHMPDFTQVDFYDNIGSRKGMESSCKQDVVDRGMDDKDKEAEISKVIYLVSANHVSGDEFYGSQGQEYQNVKELNKSSVVVELRKENLRTFQDVEIIKQTVKNVVELCPRQITVQGVADMDVINETAAKLQDLRVGEGDIDIKEQPVEDVHLVASEIPEVLEHAPEKDNESGVPNRQNPSDKTDTIVKIEGFRPKSGKKRRKSASNEGSLSRSVSQSLNSTQLSCEKLLKVREAVERAIREHKTFTVQGTFPTIREAMRQRGWIEKETTRNKTTIHLDDASIPSSISLLATLTQTDGRNTEALFTARLLRNVNVDFLWTMRSEPIDWQAVQRKQIVNRFPRAYFTTKVIIHMVINN</sequence>
<reference evidence="5 6" key="1">
    <citation type="journal article" date="2014" name="Nat. Commun.">
        <title>Molecular traces of alternative social organization in a termite genome.</title>
        <authorList>
            <person name="Terrapon N."/>
            <person name="Li C."/>
            <person name="Robertson H.M."/>
            <person name="Ji L."/>
            <person name="Meng X."/>
            <person name="Booth W."/>
            <person name="Chen Z."/>
            <person name="Childers C.P."/>
            <person name="Glastad K.M."/>
            <person name="Gokhale K."/>
            <person name="Gowin J."/>
            <person name="Gronenberg W."/>
            <person name="Hermansen R.A."/>
            <person name="Hu H."/>
            <person name="Hunt B.G."/>
            <person name="Huylmans A.K."/>
            <person name="Khalil S.M."/>
            <person name="Mitchell R.D."/>
            <person name="Munoz-Torres M.C."/>
            <person name="Mustard J.A."/>
            <person name="Pan H."/>
            <person name="Reese J.T."/>
            <person name="Scharf M.E."/>
            <person name="Sun F."/>
            <person name="Vogel H."/>
            <person name="Xiao J."/>
            <person name="Yang W."/>
            <person name="Yang Z."/>
            <person name="Yang Z."/>
            <person name="Zhou J."/>
            <person name="Zhu J."/>
            <person name="Brent C.S."/>
            <person name="Elsik C.G."/>
            <person name="Goodisman M.A."/>
            <person name="Liberles D.A."/>
            <person name="Roe R.M."/>
            <person name="Vargo E.L."/>
            <person name="Vilcinskas A."/>
            <person name="Wang J."/>
            <person name="Bornberg-Bauer E."/>
            <person name="Korb J."/>
            <person name="Zhang G."/>
            <person name="Liebig J."/>
        </authorList>
    </citation>
    <scope>NUCLEOTIDE SEQUENCE [LARGE SCALE GENOMIC DNA]</scope>
    <source>
        <tissue evidence="5">Whole organism</tissue>
    </source>
</reference>
<feature type="region of interest" description="Disordered" evidence="4">
    <location>
        <begin position="166"/>
        <end position="221"/>
    </location>
</feature>
<dbReference type="GO" id="GO:0005524">
    <property type="term" value="F:ATP binding"/>
    <property type="evidence" value="ECO:0007669"/>
    <property type="project" value="UniProtKB-KW"/>
</dbReference>
<accession>A0A067QXB5</accession>
<dbReference type="AlphaFoldDB" id="A0A067QXB5"/>
<evidence type="ECO:0000256" key="4">
    <source>
        <dbReference type="SAM" id="MobiDB-lite"/>
    </source>
</evidence>
<dbReference type="PANTHER" id="PTHR45870">
    <property type="entry name" value="TUBULIN MONOGLYCYLASE TTLL3"/>
    <property type="match status" value="1"/>
</dbReference>
<dbReference type="EMBL" id="KK853138">
    <property type="protein sequence ID" value="KDR10775.1"/>
    <property type="molecule type" value="Genomic_DNA"/>
</dbReference>
<gene>
    <name evidence="5" type="ORF">L798_15343</name>
</gene>
<name>A0A067QXB5_ZOONE</name>
<evidence type="ECO:0000256" key="2">
    <source>
        <dbReference type="ARBA" id="ARBA00022741"/>
    </source>
</evidence>
<evidence type="ECO:0000256" key="1">
    <source>
        <dbReference type="ARBA" id="ARBA00022598"/>
    </source>
</evidence>
<keyword evidence="1" id="KW-0436">Ligase</keyword>
<keyword evidence="2" id="KW-0547">Nucleotide-binding</keyword>
<dbReference type="InParanoid" id="A0A067QXB5"/>
<keyword evidence="3" id="KW-0067">ATP-binding</keyword>
<feature type="compositionally biased region" description="Basic and acidic residues" evidence="4">
    <location>
        <begin position="166"/>
        <end position="175"/>
    </location>
</feature>
<dbReference type="GO" id="GO:0060271">
    <property type="term" value="P:cilium assembly"/>
    <property type="evidence" value="ECO:0007669"/>
    <property type="project" value="TreeGrafter"/>
</dbReference>
<dbReference type="GO" id="GO:0015630">
    <property type="term" value="C:microtubule cytoskeleton"/>
    <property type="evidence" value="ECO:0007669"/>
    <property type="project" value="TreeGrafter"/>
</dbReference>
<dbReference type="STRING" id="136037.A0A067QXB5"/>
<dbReference type="PANTHER" id="PTHR45870:SF2">
    <property type="entry name" value="TUBULIN MONOGLYCYLASE TTLL3"/>
    <property type="match status" value="1"/>
</dbReference>
<proteinExistence type="predicted"/>